<evidence type="ECO:0000256" key="6">
    <source>
        <dbReference type="SAM" id="MobiDB-lite"/>
    </source>
</evidence>
<dbReference type="InterPro" id="IPR036864">
    <property type="entry name" value="Zn2-C6_fun-type_DNA-bd_sf"/>
</dbReference>
<evidence type="ECO:0000256" key="1">
    <source>
        <dbReference type="ARBA" id="ARBA00004123"/>
    </source>
</evidence>
<comment type="subcellular location">
    <subcellularLocation>
        <location evidence="1">Nucleus</location>
    </subcellularLocation>
</comment>
<sequence length="542" mass="60504">MASQRQAILSCSACKSQKRKCDRRLPICSLCTRKDRVCEYPSPRRRKVSHQSQSRGRTYPSPQLSAATSTSAISTPATPNPLANNTVPRLTQAASQFPAVFYLDNSVFYDSLIAKPSSVTSIPSEVSSSIGDAPNQGLIATEYFKTVHSWMPIVSKKRFYENVPRSDADTSPPAFENVPKSGANMTPLRSDYALLILCMKLSMWTPHEEDPRTPEYLAAKTFYLDLEIHGIVSVQVLQALILIALYEAGHAIFPSAAVSKEACVRYGQALGINWESKSPRKKPFAWVDREEENRVWWAVFMLECVSRVGYPKDSPLLEVPSPDVRLPSDTSAWDEGVMPSKNLTILQPRSNQDLGPFASMAEATRLLSRVLEHVSGNNGDERLHDEEGLLFDHALKALENVVQYEGDYNTLSIMNQTTMCSISLIILHEAHASKQTTSSEYYQTIHRAKGITHALRRSQEEFTRSLTDVAPIHSCIRDASPFITTLLYQTAIANLRMYQETGTEESSEALQMVKGSLKHFDSRWKASGAYLNILEAREVATM</sequence>
<dbReference type="SMART" id="SM00066">
    <property type="entry name" value="GAL4"/>
    <property type="match status" value="1"/>
</dbReference>
<dbReference type="InterPro" id="IPR050815">
    <property type="entry name" value="TF_fung"/>
</dbReference>
<dbReference type="PANTHER" id="PTHR47338:SF20">
    <property type="entry name" value="ZN(II)2CYS6 TRANSCRIPTION FACTOR (EUROFUNG)"/>
    <property type="match status" value="1"/>
</dbReference>
<comment type="caution">
    <text evidence="8">The sequence shown here is derived from an EMBL/GenBank/DDBJ whole genome shotgun (WGS) entry which is preliminary data.</text>
</comment>
<keyword evidence="2" id="KW-0479">Metal-binding</keyword>
<keyword evidence="3" id="KW-0805">Transcription regulation</keyword>
<evidence type="ECO:0000256" key="2">
    <source>
        <dbReference type="ARBA" id="ARBA00022723"/>
    </source>
</evidence>
<reference evidence="8 9" key="1">
    <citation type="journal article" date="2024" name="Commun. Biol.">
        <title>Comparative genomic analysis of thermophilic fungi reveals convergent evolutionary adaptations and gene losses.</title>
        <authorList>
            <person name="Steindorff A.S."/>
            <person name="Aguilar-Pontes M.V."/>
            <person name="Robinson A.J."/>
            <person name="Andreopoulos B."/>
            <person name="LaButti K."/>
            <person name="Kuo A."/>
            <person name="Mondo S."/>
            <person name="Riley R."/>
            <person name="Otillar R."/>
            <person name="Haridas S."/>
            <person name="Lipzen A."/>
            <person name="Grimwood J."/>
            <person name="Schmutz J."/>
            <person name="Clum A."/>
            <person name="Reid I.D."/>
            <person name="Moisan M.C."/>
            <person name="Butler G."/>
            <person name="Nguyen T.T.M."/>
            <person name="Dewar K."/>
            <person name="Conant G."/>
            <person name="Drula E."/>
            <person name="Henrissat B."/>
            <person name="Hansel C."/>
            <person name="Singer S."/>
            <person name="Hutchinson M.I."/>
            <person name="de Vries R.P."/>
            <person name="Natvig D.O."/>
            <person name="Powell A.J."/>
            <person name="Tsang A."/>
            <person name="Grigoriev I.V."/>
        </authorList>
    </citation>
    <scope>NUCLEOTIDE SEQUENCE [LARGE SCALE GENOMIC DNA]</scope>
    <source>
        <strain evidence="8 9">CBS 494.80</strain>
    </source>
</reference>
<evidence type="ECO:0000313" key="8">
    <source>
        <dbReference type="EMBL" id="KAL2063565.1"/>
    </source>
</evidence>
<gene>
    <name evidence="8" type="ORF">VTL71DRAFT_5370</name>
</gene>
<feature type="domain" description="Zn(2)-C6 fungal-type" evidence="7">
    <location>
        <begin position="10"/>
        <end position="40"/>
    </location>
</feature>
<organism evidence="8 9">
    <name type="scientific">Oculimacula yallundae</name>
    <dbReference type="NCBI Taxonomy" id="86028"/>
    <lineage>
        <taxon>Eukaryota</taxon>
        <taxon>Fungi</taxon>
        <taxon>Dikarya</taxon>
        <taxon>Ascomycota</taxon>
        <taxon>Pezizomycotina</taxon>
        <taxon>Leotiomycetes</taxon>
        <taxon>Helotiales</taxon>
        <taxon>Ploettnerulaceae</taxon>
        <taxon>Oculimacula</taxon>
    </lineage>
</organism>
<dbReference type="CDD" id="cd00067">
    <property type="entry name" value="GAL4"/>
    <property type="match status" value="1"/>
</dbReference>
<dbReference type="Pfam" id="PF00172">
    <property type="entry name" value="Zn_clus"/>
    <property type="match status" value="1"/>
</dbReference>
<proteinExistence type="predicted"/>
<dbReference type="PROSITE" id="PS50048">
    <property type="entry name" value="ZN2_CY6_FUNGAL_2"/>
    <property type="match status" value="1"/>
</dbReference>
<dbReference type="Pfam" id="PF04082">
    <property type="entry name" value="Fungal_trans"/>
    <property type="match status" value="1"/>
</dbReference>
<evidence type="ECO:0000313" key="9">
    <source>
        <dbReference type="Proteomes" id="UP001595075"/>
    </source>
</evidence>
<dbReference type="SUPFAM" id="SSF57701">
    <property type="entry name" value="Zn2/Cys6 DNA-binding domain"/>
    <property type="match status" value="1"/>
</dbReference>
<dbReference type="PROSITE" id="PS00463">
    <property type="entry name" value="ZN2_CY6_FUNGAL_1"/>
    <property type="match status" value="1"/>
</dbReference>
<keyword evidence="9" id="KW-1185">Reference proteome</keyword>
<evidence type="ECO:0000256" key="4">
    <source>
        <dbReference type="ARBA" id="ARBA00023163"/>
    </source>
</evidence>
<accession>A0ABR4C1I9</accession>
<dbReference type="EMBL" id="JAZHXI010000015">
    <property type="protein sequence ID" value="KAL2063565.1"/>
    <property type="molecule type" value="Genomic_DNA"/>
</dbReference>
<keyword evidence="4" id="KW-0804">Transcription</keyword>
<feature type="region of interest" description="Disordered" evidence="6">
    <location>
        <begin position="42"/>
        <end position="81"/>
    </location>
</feature>
<evidence type="ECO:0000259" key="7">
    <source>
        <dbReference type="PROSITE" id="PS50048"/>
    </source>
</evidence>
<protein>
    <recommendedName>
        <fullName evidence="7">Zn(2)-C6 fungal-type domain-containing protein</fullName>
    </recommendedName>
</protein>
<keyword evidence="5" id="KW-0539">Nucleus</keyword>
<dbReference type="Proteomes" id="UP001595075">
    <property type="component" value="Unassembled WGS sequence"/>
</dbReference>
<dbReference type="InterPro" id="IPR001138">
    <property type="entry name" value="Zn2Cys6_DnaBD"/>
</dbReference>
<dbReference type="CDD" id="cd12148">
    <property type="entry name" value="fungal_TF_MHR"/>
    <property type="match status" value="1"/>
</dbReference>
<dbReference type="InterPro" id="IPR007219">
    <property type="entry name" value="XnlR_reg_dom"/>
</dbReference>
<feature type="compositionally biased region" description="Polar residues" evidence="6">
    <location>
        <begin position="50"/>
        <end position="64"/>
    </location>
</feature>
<evidence type="ECO:0000256" key="3">
    <source>
        <dbReference type="ARBA" id="ARBA00023015"/>
    </source>
</evidence>
<name>A0ABR4C1I9_9HELO</name>
<evidence type="ECO:0000256" key="5">
    <source>
        <dbReference type="ARBA" id="ARBA00023242"/>
    </source>
</evidence>
<feature type="compositionally biased region" description="Low complexity" evidence="6">
    <location>
        <begin position="65"/>
        <end position="77"/>
    </location>
</feature>
<dbReference type="Gene3D" id="4.10.240.10">
    <property type="entry name" value="Zn(2)-C6 fungal-type DNA-binding domain"/>
    <property type="match status" value="1"/>
</dbReference>
<dbReference type="PANTHER" id="PTHR47338">
    <property type="entry name" value="ZN(II)2CYS6 TRANSCRIPTION FACTOR (EUROFUNG)-RELATED"/>
    <property type="match status" value="1"/>
</dbReference>